<feature type="transmembrane region" description="Helical" evidence="1">
    <location>
        <begin position="71"/>
        <end position="96"/>
    </location>
</feature>
<gene>
    <name evidence="2" type="ORF">GCM10023205_03730</name>
</gene>
<sequence length="220" mass="23540">MEAGVRPEPGESAVDSEGWLEDWYRRAGAGWGGWDERAGVVGCLAAAVVFVLSGVAVVVAVTGPASWKSPIVVSAGLCWYAVLVVGAHLMAFWMVVEGGADAWRPALRRRREVRAAVAGLSLLRRLRVARQVRRRQWEERRAGWARESWTKPDGPTGWCAVVVYSSAPVAYAGTAAVLVAHGAAVSAVGWVKLTALPFVAAGGAVLACGMLLWPFDPRHR</sequence>
<proteinExistence type="predicted"/>
<feature type="transmembrane region" description="Helical" evidence="1">
    <location>
        <begin position="195"/>
        <end position="215"/>
    </location>
</feature>
<dbReference type="EMBL" id="BAABHS010000001">
    <property type="protein sequence ID" value="GAA4947104.1"/>
    <property type="molecule type" value="Genomic_DNA"/>
</dbReference>
<comment type="caution">
    <text evidence="2">The sequence shown here is derived from an EMBL/GenBank/DDBJ whole genome shotgun (WGS) entry which is preliminary data.</text>
</comment>
<keyword evidence="1" id="KW-1133">Transmembrane helix</keyword>
<evidence type="ECO:0000313" key="3">
    <source>
        <dbReference type="Proteomes" id="UP001500466"/>
    </source>
</evidence>
<evidence type="ECO:0000313" key="2">
    <source>
        <dbReference type="EMBL" id="GAA4947104.1"/>
    </source>
</evidence>
<dbReference type="Proteomes" id="UP001500466">
    <property type="component" value="Unassembled WGS sequence"/>
</dbReference>
<organism evidence="2 3">
    <name type="scientific">Yinghuangia aomiensis</name>
    <dbReference type="NCBI Taxonomy" id="676205"/>
    <lineage>
        <taxon>Bacteria</taxon>
        <taxon>Bacillati</taxon>
        <taxon>Actinomycetota</taxon>
        <taxon>Actinomycetes</taxon>
        <taxon>Kitasatosporales</taxon>
        <taxon>Streptomycetaceae</taxon>
        <taxon>Yinghuangia</taxon>
    </lineage>
</organism>
<name>A0ABP9GNH0_9ACTN</name>
<keyword evidence="1" id="KW-0812">Transmembrane</keyword>
<reference evidence="3" key="1">
    <citation type="journal article" date="2019" name="Int. J. Syst. Evol. Microbiol.">
        <title>The Global Catalogue of Microorganisms (GCM) 10K type strain sequencing project: providing services to taxonomists for standard genome sequencing and annotation.</title>
        <authorList>
            <consortium name="The Broad Institute Genomics Platform"/>
            <consortium name="The Broad Institute Genome Sequencing Center for Infectious Disease"/>
            <person name="Wu L."/>
            <person name="Ma J."/>
        </authorList>
    </citation>
    <scope>NUCLEOTIDE SEQUENCE [LARGE SCALE GENOMIC DNA]</scope>
    <source>
        <strain evidence="3">JCM 17986</strain>
    </source>
</reference>
<keyword evidence="1" id="KW-0472">Membrane</keyword>
<accession>A0ABP9GNH0</accession>
<evidence type="ECO:0000256" key="1">
    <source>
        <dbReference type="SAM" id="Phobius"/>
    </source>
</evidence>
<keyword evidence="3" id="KW-1185">Reference proteome</keyword>
<protein>
    <submittedName>
        <fullName evidence="2">Uncharacterized protein</fullName>
    </submittedName>
</protein>
<feature type="transmembrane region" description="Helical" evidence="1">
    <location>
        <begin position="38"/>
        <end position="59"/>
    </location>
</feature>